<dbReference type="InterPro" id="IPR036097">
    <property type="entry name" value="HisK_dim/P_sf"/>
</dbReference>
<dbReference type="CDD" id="cd00082">
    <property type="entry name" value="HisKA"/>
    <property type="match status" value="1"/>
</dbReference>
<dbReference type="SMART" id="SM00091">
    <property type="entry name" value="PAS"/>
    <property type="match status" value="1"/>
</dbReference>
<dbReference type="Pfam" id="PF00512">
    <property type="entry name" value="HisKA"/>
    <property type="match status" value="1"/>
</dbReference>
<dbReference type="InterPro" id="IPR004358">
    <property type="entry name" value="Sig_transdc_His_kin-like_C"/>
</dbReference>
<dbReference type="Gene3D" id="3.30.565.10">
    <property type="entry name" value="Histidine kinase-like ATPase, C-terminal domain"/>
    <property type="match status" value="1"/>
</dbReference>
<evidence type="ECO:0000256" key="3">
    <source>
        <dbReference type="ARBA" id="ARBA00022553"/>
    </source>
</evidence>
<dbReference type="Gene3D" id="3.40.50.2300">
    <property type="match status" value="1"/>
</dbReference>
<dbReference type="InterPro" id="IPR003594">
    <property type="entry name" value="HATPase_dom"/>
</dbReference>
<feature type="domain" description="Response regulatory" evidence="10">
    <location>
        <begin position="42"/>
        <end position="159"/>
    </location>
</feature>
<name>A0A6J4LH86_9BACT</name>
<feature type="domain" description="Histidine kinase" evidence="9">
    <location>
        <begin position="352"/>
        <end position="569"/>
    </location>
</feature>
<dbReference type="Pfam" id="PF08448">
    <property type="entry name" value="PAS_4"/>
    <property type="match status" value="1"/>
</dbReference>
<dbReference type="PANTHER" id="PTHR43047">
    <property type="entry name" value="TWO-COMPONENT HISTIDINE PROTEIN KINASE"/>
    <property type="match status" value="1"/>
</dbReference>
<accession>A0A6J4LH86</accession>
<sequence length="574" mass="61491">RPPHPEREPDASAPRRAAPPVTAVGMPTPASLPTIPPEGPVSILLVDDRPENLLALEAILEPLGENLVRALSGADALKAVLTTDFAVILMDVQMPGMNGFETAQLIKSRERSRSIPIIFLTAISKEQEYVFRGYEVGAVDYMSKPFQPDILRSKVAVFVDLYRKQSQLRRQEQQLRDGERRELELRHRATLLESEARTAEILGSAMDAIITLDGALTVTSFNAAAERVFGVPAAEAIGRSAGELFPEGSRAAALAAIAQAGGRDHDAQPATEAPPGPRAFVARRATGEEFPLEASVSALDLASGGRLYTLIGRDVSERVRAEAALTATNDALHERQAQLEEAMRARNRFYASMSHELRTPINAIIGYNTLLLDNIYGPLNDRQAQGLQRTHKAAKHLLELVNDVLDLSKIEAGKIELSLQPVSFPGIVEDLFVTVRPLADEHGSPLTLAGDGGAATVITDPRRVRQVLLNLLSNAIKFGAGKPITVEVRPVAGGGVEVAVIDQGPGIAPEDLPRVFDEFVQIPGADHQTGTGLGLPISRRLAAVLGGSLDAHSTLGEGSRFTLVLPQEADGKVG</sequence>
<dbReference type="PANTHER" id="PTHR43047:SF72">
    <property type="entry name" value="OSMOSENSING HISTIDINE PROTEIN KINASE SLN1"/>
    <property type="match status" value="1"/>
</dbReference>
<proteinExistence type="predicted"/>
<feature type="coiled-coil region" evidence="7">
    <location>
        <begin position="161"/>
        <end position="188"/>
    </location>
</feature>
<dbReference type="SUPFAM" id="SSF47384">
    <property type="entry name" value="Homodimeric domain of signal transducing histidine kinase"/>
    <property type="match status" value="1"/>
</dbReference>
<evidence type="ECO:0000259" key="11">
    <source>
        <dbReference type="PROSITE" id="PS50112"/>
    </source>
</evidence>
<evidence type="ECO:0000256" key="1">
    <source>
        <dbReference type="ARBA" id="ARBA00000085"/>
    </source>
</evidence>
<dbReference type="InterPro" id="IPR001789">
    <property type="entry name" value="Sig_transdc_resp-reg_receiver"/>
</dbReference>
<dbReference type="SMART" id="SM00388">
    <property type="entry name" value="HisKA"/>
    <property type="match status" value="1"/>
</dbReference>
<dbReference type="GO" id="GO:0000155">
    <property type="term" value="F:phosphorelay sensor kinase activity"/>
    <property type="evidence" value="ECO:0007669"/>
    <property type="project" value="InterPro"/>
</dbReference>
<dbReference type="GO" id="GO:0005886">
    <property type="term" value="C:plasma membrane"/>
    <property type="evidence" value="ECO:0007669"/>
    <property type="project" value="TreeGrafter"/>
</dbReference>
<keyword evidence="4" id="KW-0808">Transferase</keyword>
<dbReference type="SMART" id="SM00387">
    <property type="entry name" value="HATPase_c"/>
    <property type="match status" value="1"/>
</dbReference>
<organism evidence="12">
    <name type="scientific">uncultured Gemmatimonadaceae bacterium</name>
    <dbReference type="NCBI Taxonomy" id="246130"/>
    <lineage>
        <taxon>Bacteria</taxon>
        <taxon>Pseudomonadati</taxon>
        <taxon>Gemmatimonadota</taxon>
        <taxon>Gemmatimonadia</taxon>
        <taxon>Gemmatimonadales</taxon>
        <taxon>Gemmatimonadaceae</taxon>
        <taxon>environmental samples</taxon>
    </lineage>
</organism>
<dbReference type="InterPro" id="IPR035965">
    <property type="entry name" value="PAS-like_dom_sf"/>
</dbReference>
<dbReference type="EC" id="2.7.13.3" evidence="2"/>
<feature type="modified residue" description="4-aspartylphosphate" evidence="6">
    <location>
        <position position="91"/>
    </location>
</feature>
<dbReference type="AlphaFoldDB" id="A0A6J4LH86"/>
<evidence type="ECO:0000256" key="4">
    <source>
        <dbReference type="ARBA" id="ARBA00022679"/>
    </source>
</evidence>
<dbReference type="PROSITE" id="PS50112">
    <property type="entry name" value="PAS"/>
    <property type="match status" value="1"/>
</dbReference>
<dbReference type="PROSITE" id="PS50109">
    <property type="entry name" value="HIS_KIN"/>
    <property type="match status" value="1"/>
</dbReference>
<comment type="catalytic activity">
    <reaction evidence="1">
        <text>ATP + protein L-histidine = ADP + protein N-phospho-L-histidine.</text>
        <dbReference type="EC" id="2.7.13.3"/>
    </reaction>
</comment>
<evidence type="ECO:0000256" key="5">
    <source>
        <dbReference type="ARBA" id="ARBA00022777"/>
    </source>
</evidence>
<feature type="compositionally biased region" description="Basic and acidic residues" evidence="8">
    <location>
        <begin position="1"/>
        <end position="10"/>
    </location>
</feature>
<dbReference type="InterPro" id="IPR036890">
    <property type="entry name" value="HATPase_C_sf"/>
</dbReference>
<dbReference type="PROSITE" id="PS50110">
    <property type="entry name" value="RESPONSE_REGULATORY"/>
    <property type="match status" value="1"/>
</dbReference>
<dbReference type="InterPro" id="IPR000014">
    <property type="entry name" value="PAS"/>
</dbReference>
<dbReference type="InterPro" id="IPR011006">
    <property type="entry name" value="CheY-like_superfamily"/>
</dbReference>
<feature type="non-terminal residue" evidence="12">
    <location>
        <position position="1"/>
    </location>
</feature>
<dbReference type="InterPro" id="IPR013656">
    <property type="entry name" value="PAS_4"/>
</dbReference>
<dbReference type="GO" id="GO:0009927">
    <property type="term" value="F:histidine phosphotransfer kinase activity"/>
    <property type="evidence" value="ECO:0007669"/>
    <property type="project" value="TreeGrafter"/>
</dbReference>
<evidence type="ECO:0000256" key="8">
    <source>
        <dbReference type="SAM" id="MobiDB-lite"/>
    </source>
</evidence>
<protein>
    <recommendedName>
        <fullName evidence="2">histidine kinase</fullName>
        <ecNumber evidence="2">2.7.13.3</ecNumber>
    </recommendedName>
</protein>
<reference evidence="12" key="1">
    <citation type="submission" date="2020-02" db="EMBL/GenBank/DDBJ databases">
        <authorList>
            <person name="Meier V. D."/>
        </authorList>
    </citation>
    <scope>NUCLEOTIDE SEQUENCE</scope>
    <source>
        <strain evidence="12">AVDCRST_MAG11</strain>
    </source>
</reference>
<keyword evidence="5" id="KW-0418">Kinase</keyword>
<feature type="region of interest" description="Disordered" evidence="8">
    <location>
        <begin position="1"/>
        <end position="34"/>
    </location>
</feature>
<evidence type="ECO:0000256" key="7">
    <source>
        <dbReference type="SAM" id="Coils"/>
    </source>
</evidence>
<evidence type="ECO:0000313" key="12">
    <source>
        <dbReference type="EMBL" id="CAA9331639.1"/>
    </source>
</evidence>
<dbReference type="EMBL" id="CADCTU010000563">
    <property type="protein sequence ID" value="CAA9331639.1"/>
    <property type="molecule type" value="Genomic_DNA"/>
</dbReference>
<dbReference type="InterPro" id="IPR003661">
    <property type="entry name" value="HisK_dim/P_dom"/>
</dbReference>
<evidence type="ECO:0000256" key="2">
    <source>
        <dbReference type="ARBA" id="ARBA00012438"/>
    </source>
</evidence>
<evidence type="ECO:0000259" key="9">
    <source>
        <dbReference type="PROSITE" id="PS50109"/>
    </source>
</evidence>
<dbReference type="Pfam" id="PF00072">
    <property type="entry name" value="Response_reg"/>
    <property type="match status" value="1"/>
</dbReference>
<dbReference type="PRINTS" id="PR00344">
    <property type="entry name" value="BCTRLSENSOR"/>
</dbReference>
<evidence type="ECO:0000256" key="6">
    <source>
        <dbReference type="PROSITE-ProRule" id="PRU00169"/>
    </source>
</evidence>
<dbReference type="SUPFAM" id="SSF52172">
    <property type="entry name" value="CheY-like"/>
    <property type="match status" value="1"/>
</dbReference>
<dbReference type="SUPFAM" id="SSF55874">
    <property type="entry name" value="ATPase domain of HSP90 chaperone/DNA topoisomerase II/histidine kinase"/>
    <property type="match status" value="1"/>
</dbReference>
<keyword evidence="7" id="KW-0175">Coiled coil</keyword>
<feature type="domain" description="PAS" evidence="11">
    <location>
        <begin position="194"/>
        <end position="240"/>
    </location>
</feature>
<feature type="compositionally biased region" description="Low complexity" evidence="8">
    <location>
        <begin position="11"/>
        <end position="20"/>
    </location>
</feature>
<keyword evidence="3 6" id="KW-0597">Phosphoprotein</keyword>
<dbReference type="NCBIfam" id="TIGR00229">
    <property type="entry name" value="sensory_box"/>
    <property type="match status" value="1"/>
</dbReference>
<gene>
    <name evidence="12" type="ORF">AVDCRST_MAG11-2500</name>
</gene>
<dbReference type="Gene3D" id="3.30.450.20">
    <property type="entry name" value="PAS domain"/>
    <property type="match status" value="1"/>
</dbReference>
<dbReference type="SMART" id="SM00448">
    <property type="entry name" value="REC"/>
    <property type="match status" value="1"/>
</dbReference>
<dbReference type="Gene3D" id="1.10.287.130">
    <property type="match status" value="1"/>
</dbReference>
<dbReference type="CDD" id="cd00130">
    <property type="entry name" value="PAS"/>
    <property type="match status" value="1"/>
</dbReference>
<dbReference type="InterPro" id="IPR005467">
    <property type="entry name" value="His_kinase_dom"/>
</dbReference>
<dbReference type="Pfam" id="PF02518">
    <property type="entry name" value="HATPase_c"/>
    <property type="match status" value="1"/>
</dbReference>
<evidence type="ECO:0000259" key="10">
    <source>
        <dbReference type="PROSITE" id="PS50110"/>
    </source>
</evidence>
<dbReference type="SUPFAM" id="SSF55785">
    <property type="entry name" value="PYP-like sensor domain (PAS domain)"/>
    <property type="match status" value="1"/>
</dbReference>